<gene>
    <name evidence="6 8" type="primary">folE</name>
    <name evidence="8" type="ORF">EHW67_07955</name>
</gene>
<comment type="subunit">
    <text evidence="6">Homopolymer.</text>
</comment>
<feature type="binding site" evidence="6">
    <location>
        <position position="174"/>
    </location>
    <ligand>
        <name>Zn(2+)</name>
        <dbReference type="ChEBI" id="CHEBI:29105"/>
    </ligand>
</feature>
<feature type="domain" description="GTP cyclohydrolase I" evidence="7">
    <location>
        <begin position="36"/>
        <end position="208"/>
    </location>
</feature>
<evidence type="ECO:0000256" key="4">
    <source>
        <dbReference type="ARBA" id="ARBA00022563"/>
    </source>
</evidence>
<keyword evidence="6" id="KW-0547">Nucleotide-binding</keyword>
<accession>A0A3S0AEP9</accession>
<dbReference type="Proteomes" id="UP000267585">
    <property type="component" value="Unassembled WGS sequence"/>
</dbReference>
<dbReference type="Gene3D" id="3.30.1130.10">
    <property type="match status" value="1"/>
</dbReference>
<dbReference type="FunFam" id="3.30.1130.10:FF:000001">
    <property type="entry name" value="GTP cyclohydrolase 1"/>
    <property type="match status" value="1"/>
</dbReference>
<dbReference type="InterPro" id="IPR043133">
    <property type="entry name" value="GTP-CH-I_C/QueF"/>
</dbReference>
<dbReference type="AlphaFoldDB" id="A0A3S0AEP9"/>
<dbReference type="GO" id="GO:0003934">
    <property type="term" value="F:GTP cyclohydrolase I activity"/>
    <property type="evidence" value="ECO:0007669"/>
    <property type="project" value="UniProtKB-UniRule"/>
</dbReference>
<keyword evidence="6" id="KW-0862">Zinc</keyword>
<comment type="caution">
    <text evidence="8">The sequence shown here is derived from an EMBL/GenBank/DDBJ whole genome shotgun (WGS) entry which is preliminary data.</text>
</comment>
<proteinExistence type="inferred from homology"/>
<dbReference type="RefSeq" id="WP_126161847.1">
    <property type="nucleotide sequence ID" value="NZ_RQPJ01000003.1"/>
</dbReference>
<evidence type="ECO:0000256" key="5">
    <source>
        <dbReference type="ARBA" id="ARBA00022801"/>
    </source>
</evidence>
<dbReference type="InterPro" id="IPR020602">
    <property type="entry name" value="GTP_CycHdrlase_I_dom"/>
</dbReference>
<organism evidence="8 9">
    <name type="scientific">Arenibacter aquaticus</name>
    <dbReference type="NCBI Taxonomy" id="2489054"/>
    <lineage>
        <taxon>Bacteria</taxon>
        <taxon>Pseudomonadati</taxon>
        <taxon>Bacteroidota</taxon>
        <taxon>Flavobacteriia</taxon>
        <taxon>Flavobacteriales</taxon>
        <taxon>Flavobacteriaceae</taxon>
        <taxon>Arenibacter</taxon>
    </lineage>
</organism>
<feature type="binding site" evidence="6">
    <location>
        <position position="106"/>
    </location>
    <ligand>
        <name>Zn(2+)</name>
        <dbReference type="ChEBI" id="CHEBI:29105"/>
    </ligand>
</feature>
<dbReference type="EMBL" id="RQPJ01000003">
    <property type="protein sequence ID" value="RTE53859.1"/>
    <property type="molecule type" value="Genomic_DNA"/>
</dbReference>
<keyword evidence="9" id="KW-1185">Reference proteome</keyword>
<dbReference type="HAMAP" id="MF_00223">
    <property type="entry name" value="FolE"/>
    <property type="match status" value="1"/>
</dbReference>
<evidence type="ECO:0000256" key="1">
    <source>
        <dbReference type="ARBA" id="ARBA00001052"/>
    </source>
</evidence>
<dbReference type="Gene3D" id="1.10.286.10">
    <property type="match status" value="1"/>
</dbReference>
<dbReference type="PANTHER" id="PTHR11109:SF7">
    <property type="entry name" value="GTP CYCLOHYDROLASE 1"/>
    <property type="match status" value="1"/>
</dbReference>
<protein>
    <recommendedName>
        <fullName evidence="6">GTP cyclohydrolase 1</fullName>
        <ecNumber evidence="6">3.5.4.16</ecNumber>
    </recommendedName>
    <alternativeName>
        <fullName evidence="6">GTP cyclohydrolase I</fullName>
        <shortName evidence="6">GTP-CH-I</shortName>
    </alternativeName>
</protein>
<dbReference type="NCBIfam" id="TIGR00063">
    <property type="entry name" value="folE"/>
    <property type="match status" value="1"/>
</dbReference>
<comment type="similarity">
    <text evidence="3 6">Belongs to the GTP cyclohydrolase I family.</text>
</comment>
<dbReference type="GO" id="GO:0006729">
    <property type="term" value="P:tetrahydrobiopterin biosynthetic process"/>
    <property type="evidence" value="ECO:0007669"/>
    <property type="project" value="TreeGrafter"/>
</dbReference>
<dbReference type="EC" id="3.5.4.16" evidence="6"/>
<evidence type="ECO:0000256" key="6">
    <source>
        <dbReference type="HAMAP-Rule" id="MF_00223"/>
    </source>
</evidence>
<comment type="pathway">
    <text evidence="2 6">Cofactor biosynthesis; 7,8-dihydroneopterin triphosphate biosynthesis; 7,8-dihydroneopterin triphosphate from GTP: step 1/1.</text>
</comment>
<dbReference type="UniPathway" id="UPA00848">
    <property type="reaction ID" value="UER00151"/>
</dbReference>
<comment type="catalytic activity">
    <reaction evidence="1 6">
        <text>GTP + H2O = 7,8-dihydroneopterin 3'-triphosphate + formate + H(+)</text>
        <dbReference type="Rhea" id="RHEA:17473"/>
        <dbReference type="ChEBI" id="CHEBI:15377"/>
        <dbReference type="ChEBI" id="CHEBI:15378"/>
        <dbReference type="ChEBI" id="CHEBI:15740"/>
        <dbReference type="ChEBI" id="CHEBI:37565"/>
        <dbReference type="ChEBI" id="CHEBI:58462"/>
        <dbReference type="EC" id="3.5.4.16"/>
    </reaction>
</comment>
<keyword evidence="6" id="KW-0342">GTP-binding</keyword>
<keyword evidence="5 6" id="KW-0378">Hydrolase</keyword>
<dbReference type="NCBIfam" id="NF006824">
    <property type="entry name" value="PRK09347.1-1"/>
    <property type="match status" value="1"/>
</dbReference>
<reference evidence="8 9" key="1">
    <citation type="submission" date="2018-11" db="EMBL/GenBank/DDBJ databases">
        <title>Arenibacter aquaticus sp.nov., a marine bacterium isolated from surface seawater in the South China Sea.</title>
        <authorList>
            <person name="Guo J."/>
            <person name="Sun J."/>
        </authorList>
    </citation>
    <scope>NUCLEOTIDE SEQUENCE [LARGE SCALE GENOMIC DNA]</scope>
    <source>
        <strain evidence="8 9">GUO666</strain>
    </source>
</reference>
<dbReference type="GO" id="GO:0006730">
    <property type="term" value="P:one-carbon metabolic process"/>
    <property type="evidence" value="ECO:0007669"/>
    <property type="project" value="UniProtKB-UniRule"/>
</dbReference>
<dbReference type="OrthoDB" id="9801207at2"/>
<dbReference type="GO" id="GO:0005737">
    <property type="term" value="C:cytoplasm"/>
    <property type="evidence" value="ECO:0007669"/>
    <property type="project" value="TreeGrafter"/>
</dbReference>
<evidence type="ECO:0000256" key="3">
    <source>
        <dbReference type="ARBA" id="ARBA00008085"/>
    </source>
</evidence>
<dbReference type="SUPFAM" id="SSF55620">
    <property type="entry name" value="Tetrahydrobiopterin biosynthesis enzymes-like"/>
    <property type="match status" value="1"/>
</dbReference>
<dbReference type="GO" id="GO:0005525">
    <property type="term" value="F:GTP binding"/>
    <property type="evidence" value="ECO:0007669"/>
    <property type="project" value="UniProtKB-KW"/>
</dbReference>
<evidence type="ECO:0000259" key="7">
    <source>
        <dbReference type="Pfam" id="PF01227"/>
    </source>
</evidence>
<dbReference type="InterPro" id="IPR018234">
    <property type="entry name" value="GTP_CycHdrlase_I_CS"/>
</dbReference>
<dbReference type="InterPro" id="IPR001474">
    <property type="entry name" value="GTP_CycHdrlase_I"/>
</dbReference>
<name>A0A3S0AEP9_9FLAO</name>
<keyword evidence="4 6" id="KW-0554">One-carbon metabolism</keyword>
<sequence>MKVNGTTAGYTTNSGKKPMTLELDKSTKIEKIALYFKKIMETLDLDLDDPSLMDTPERVAKMYVNEIFKGLDNANFPKISFFENNYAYKEIIVIRNITLYSYCEHHFVPFFGKVNVGYLPNNKVLGLSKVNRIVQFLASKPQVQEKLTVEIGNTLMKLLETHDMAVSIEAHHLCVASRGVEDSNSATKTKFFSGRFKKNKYRSQFLASILA</sequence>
<feature type="binding site" evidence="6">
    <location>
        <position position="103"/>
    </location>
    <ligand>
        <name>Zn(2+)</name>
        <dbReference type="ChEBI" id="CHEBI:29105"/>
    </ligand>
</feature>
<dbReference type="PANTHER" id="PTHR11109">
    <property type="entry name" value="GTP CYCLOHYDROLASE I"/>
    <property type="match status" value="1"/>
</dbReference>
<dbReference type="Pfam" id="PF01227">
    <property type="entry name" value="GTP_cyclohydroI"/>
    <property type="match status" value="1"/>
</dbReference>
<evidence type="ECO:0000256" key="2">
    <source>
        <dbReference type="ARBA" id="ARBA00005080"/>
    </source>
</evidence>
<dbReference type="PROSITE" id="PS00860">
    <property type="entry name" value="GTP_CYCLOHYDROL_1_2"/>
    <property type="match status" value="1"/>
</dbReference>
<dbReference type="GO" id="GO:0046654">
    <property type="term" value="P:tetrahydrofolate biosynthetic process"/>
    <property type="evidence" value="ECO:0007669"/>
    <property type="project" value="UniProtKB-UniRule"/>
</dbReference>
<dbReference type="GO" id="GO:0008270">
    <property type="term" value="F:zinc ion binding"/>
    <property type="evidence" value="ECO:0007669"/>
    <property type="project" value="UniProtKB-UniRule"/>
</dbReference>
<evidence type="ECO:0000313" key="9">
    <source>
        <dbReference type="Proteomes" id="UP000267585"/>
    </source>
</evidence>
<evidence type="ECO:0000313" key="8">
    <source>
        <dbReference type="EMBL" id="RTE53859.1"/>
    </source>
</evidence>
<dbReference type="InterPro" id="IPR043134">
    <property type="entry name" value="GTP-CH-I_N"/>
</dbReference>
<dbReference type="PROSITE" id="PS00859">
    <property type="entry name" value="GTP_CYCLOHYDROL_1_1"/>
    <property type="match status" value="1"/>
</dbReference>
<dbReference type="NCBIfam" id="NF006826">
    <property type="entry name" value="PRK09347.1-3"/>
    <property type="match status" value="1"/>
</dbReference>
<keyword evidence="6" id="KW-0479">Metal-binding</keyword>